<proteinExistence type="predicted"/>
<gene>
    <name evidence="1" type="ORF">L6452_31829</name>
</gene>
<protein>
    <submittedName>
        <fullName evidence="1">Uncharacterized protein</fullName>
    </submittedName>
</protein>
<sequence length="173" mass="18157">MALGLAESPGLDGRISTPADCRESVGGVGGLALETFLNLLRGEGGEEVECRRFEVWGVTWITAEGGVGGLALETFLNLLRGEGGEEVECRRFEVWGVTWITAEGTFGGMAIWASAAVPVAIEDLLLADVTKEGEEGSTTVEGPLDTGVSLVSPHCRSGEFMKESIPGSRGRSV</sequence>
<evidence type="ECO:0000313" key="2">
    <source>
        <dbReference type="Proteomes" id="UP001055879"/>
    </source>
</evidence>
<evidence type="ECO:0000313" key="1">
    <source>
        <dbReference type="EMBL" id="KAI3692023.1"/>
    </source>
</evidence>
<reference evidence="1 2" key="2">
    <citation type="journal article" date="2022" name="Mol. Ecol. Resour.">
        <title>The genomes of chicory, endive, great burdock and yacon provide insights into Asteraceae paleo-polyploidization history and plant inulin production.</title>
        <authorList>
            <person name="Fan W."/>
            <person name="Wang S."/>
            <person name="Wang H."/>
            <person name="Wang A."/>
            <person name="Jiang F."/>
            <person name="Liu H."/>
            <person name="Zhao H."/>
            <person name="Xu D."/>
            <person name="Zhang Y."/>
        </authorList>
    </citation>
    <scope>NUCLEOTIDE SEQUENCE [LARGE SCALE GENOMIC DNA]</scope>
    <source>
        <strain evidence="2">cv. Niubang</strain>
    </source>
</reference>
<comment type="caution">
    <text evidence="1">The sequence shown here is derived from an EMBL/GenBank/DDBJ whole genome shotgun (WGS) entry which is preliminary data.</text>
</comment>
<reference evidence="2" key="1">
    <citation type="journal article" date="2022" name="Mol. Ecol. Resour.">
        <title>The genomes of chicory, endive, great burdock and yacon provide insights into Asteraceae palaeo-polyploidization history and plant inulin production.</title>
        <authorList>
            <person name="Fan W."/>
            <person name="Wang S."/>
            <person name="Wang H."/>
            <person name="Wang A."/>
            <person name="Jiang F."/>
            <person name="Liu H."/>
            <person name="Zhao H."/>
            <person name="Xu D."/>
            <person name="Zhang Y."/>
        </authorList>
    </citation>
    <scope>NUCLEOTIDE SEQUENCE [LARGE SCALE GENOMIC DNA]</scope>
    <source>
        <strain evidence="2">cv. Niubang</strain>
    </source>
</reference>
<dbReference type="Proteomes" id="UP001055879">
    <property type="component" value="Linkage Group LG11"/>
</dbReference>
<name>A0ACB8Z343_ARCLA</name>
<keyword evidence="2" id="KW-1185">Reference proteome</keyword>
<dbReference type="EMBL" id="CM042057">
    <property type="protein sequence ID" value="KAI3692023.1"/>
    <property type="molecule type" value="Genomic_DNA"/>
</dbReference>
<organism evidence="1 2">
    <name type="scientific">Arctium lappa</name>
    <name type="common">Greater burdock</name>
    <name type="synonym">Lappa major</name>
    <dbReference type="NCBI Taxonomy" id="4217"/>
    <lineage>
        <taxon>Eukaryota</taxon>
        <taxon>Viridiplantae</taxon>
        <taxon>Streptophyta</taxon>
        <taxon>Embryophyta</taxon>
        <taxon>Tracheophyta</taxon>
        <taxon>Spermatophyta</taxon>
        <taxon>Magnoliopsida</taxon>
        <taxon>eudicotyledons</taxon>
        <taxon>Gunneridae</taxon>
        <taxon>Pentapetalae</taxon>
        <taxon>asterids</taxon>
        <taxon>campanulids</taxon>
        <taxon>Asterales</taxon>
        <taxon>Asteraceae</taxon>
        <taxon>Carduoideae</taxon>
        <taxon>Cardueae</taxon>
        <taxon>Arctiinae</taxon>
        <taxon>Arctium</taxon>
    </lineage>
</organism>
<accession>A0ACB8Z343</accession>